<dbReference type="AlphaFoldDB" id="A0A6I4M044"/>
<dbReference type="InterPro" id="IPR029068">
    <property type="entry name" value="Glyas_Bleomycin-R_OHBP_Dase"/>
</dbReference>
<keyword evidence="3" id="KW-1185">Reference proteome</keyword>
<reference evidence="2 3" key="1">
    <citation type="submission" date="2019-01" db="EMBL/GenBank/DDBJ databases">
        <title>Sphingorhabdus lacus sp.nov., isolated from an oligotrophic freshwater lake.</title>
        <authorList>
            <person name="Park M."/>
        </authorList>
    </citation>
    <scope>NUCLEOTIDE SEQUENCE [LARGE SCALE GENOMIC DNA]</scope>
    <source>
        <strain evidence="2 3">IMCC26285</strain>
    </source>
</reference>
<dbReference type="RefSeq" id="WP_160353423.1">
    <property type="nucleotide sequence ID" value="NZ_SDWJ01000001.1"/>
</dbReference>
<dbReference type="EMBL" id="SDWJ01000001">
    <property type="protein sequence ID" value="MVZ97564.1"/>
    <property type="molecule type" value="Genomic_DNA"/>
</dbReference>
<protein>
    <submittedName>
        <fullName evidence="2">VOC family protein</fullName>
    </submittedName>
</protein>
<dbReference type="Proteomes" id="UP000471147">
    <property type="component" value="Unassembled WGS sequence"/>
</dbReference>
<proteinExistence type="predicted"/>
<dbReference type="PANTHER" id="PTHR33993:SF5">
    <property type="entry name" value="GLYOXALASE"/>
    <property type="match status" value="1"/>
</dbReference>
<sequence>MARILGLGGLFFKSEDPAAVNVWYADVLGIKVEPWGIVFTPEAAAAHPGAATVFSPFKADTEYFAPSDKEFMFNLMVDDLDAVLARCAEHGVLPVKNFPDEANGRFAHIMDPEGRKIELWQPKPMA</sequence>
<evidence type="ECO:0000313" key="3">
    <source>
        <dbReference type="Proteomes" id="UP000471147"/>
    </source>
</evidence>
<dbReference type="InterPro" id="IPR052164">
    <property type="entry name" value="Anthracycline_SecMetBiosynth"/>
</dbReference>
<dbReference type="PANTHER" id="PTHR33993">
    <property type="entry name" value="GLYOXALASE-RELATED"/>
    <property type="match status" value="1"/>
</dbReference>
<feature type="domain" description="VOC" evidence="1">
    <location>
        <begin position="6"/>
        <end position="122"/>
    </location>
</feature>
<dbReference type="Pfam" id="PF18029">
    <property type="entry name" value="Glyoxalase_6"/>
    <property type="match status" value="1"/>
</dbReference>
<organism evidence="2 3">
    <name type="scientific">Sphingorhabdus profundilacus</name>
    <dbReference type="NCBI Taxonomy" id="2509718"/>
    <lineage>
        <taxon>Bacteria</taxon>
        <taxon>Pseudomonadati</taxon>
        <taxon>Pseudomonadota</taxon>
        <taxon>Alphaproteobacteria</taxon>
        <taxon>Sphingomonadales</taxon>
        <taxon>Sphingomonadaceae</taxon>
        <taxon>Sphingorhabdus</taxon>
    </lineage>
</organism>
<dbReference type="InterPro" id="IPR037523">
    <property type="entry name" value="VOC_core"/>
</dbReference>
<evidence type="ECO:0000313" key="2">
    <source>
        <dbReference type="EMBL" id="MVZ97564.1"/>
    </source>
</evidence>
<comment type="caution">
    <text evidence="2">The sequence shown here is derived from an EMBL/GenBank/DDBJ whole genome shotgun (WGS) entry which is preliminary data.</text>
</comment>
<dbReference type="Gene3D" id="3.10.180.10">
    <property type="entry name" value="2,3-Dihydroxybiphenyl 1,2-Dioxygenase, domain 1"/>
    <property type="match status" value="1"/>
</dbReference>
<gene>
    <name evidence="2" type="ORF">EUU23_07575</name>
</gene>
<dbReference type="SUPFAM" id="SSF54593">
    <property type="entry name" value="Glyoxalase/Bleomycin resistance protein/Dihydroxybiphenyl dioxygenase"/>
    <property type="match status" value="1"/>
</dbReference>
<dbReference type="InterPro" id="IPR041581">
    <property type="entry name" value="Glyoxalase_6"/>
</dbReference>
<accession>A0A6I4M044</accession>
<dbReference type="PROSITE" id="PS51819">
    <property type="entry name" value="VOC"/>
    <property type="match status" value="1"/>
</dbReference>
<dbReference type="OrthoDB" id="9799428at2"/>
<name>A0A6I4M044_9SPHN</name>
<evidence type="ECO:0000259" key="1">
    <source>
        <dbReference type="PROSITE" id="PS51819"/>
    </source>
</evidence>